<sequence>MNRSQLKKTEYDPYYWRYICKVPETADLIAAFTQGGIDMANFFKKIPAASTDFRYAADKWSIKEVLQHLIDTERIFMYRCFRIARKDSTPLAGFDQNIYIAPSGASSKSWEALLEEYEIQRRSSVSLLNSLDEDQLAFVGMANDNAMSARAAAFTVAGHEIWHKEIVEERYLK</sequence>
<name>A0A6L9E7V3_9FLAO</name>
<dbReference type="Gene3D" id="1.20.120.450">
    <property type="entry name" value="dinb family like domain"/>
    <property type="match status" value="1"/>
</dbReference>
<dbReference type="InterPro" id="IPR034660">
    <property type="entry name" value="DinB/YfiT-like"/>
</dbReference>
<dbReference type="Proteomes" id="UP000475249">
    <property type="component" value="Unassembled WGS sequence"/>
</dbReference>
<evidence type="ECO:0000313" key="2">
    <source>
        <dbReference type="EMBL" id="NAS10724.1"/>
    </source>
</evidence>
<dbReference type="Pfam" id="PF12867">
    <property type="entry name" value="DinB_2"/>
    <property type="match status" value="1"/>
</dbReference>
<evidence type="ECO:0000259" key="1">
    <source>
        <dbReference type="Pfam" id="PF12867"/>
    </source>
</evidence>
<dbReference type="AlphaFoldDB" id="A0A6L9E7V3"/>
<proteinExistence type="predicted"/>
<organism evidence="2 3">
    <name type="scientific">Poritiphilus flavus</name>
    <dbReference type="NCBI Taxonomy" id="2697053"/>
    <lineage>
        <taxon>Bacteria</taxon>
        <taxon>Pseudomonadati</taxon>
        <taxon>Bacteroidota</taxon>
        <taxon>Flavobacteriia</taxon>
        <taxon>Flavobacteriales</taxon>
        <taxon>Flavobacteriaceae</taxon>
        <taxon>Poritiphilus</taxon>
    </lineage>
</organism>
<comment type="caution">
    <text evidence="2">The sequence shown here is derived from an EMBL/GenBank/DDBJ whole genome shotgun (WGS) entry which is preliminary data.</text>
</comment>
<accession>A0A6L9E7V3</accession>
<evidence type="ECO:0000313" key="3">
    <source>
        <dbReference type="Proteomes" id="UP000475249"/>
    </source>
</evidence>
<keyword evidence="3" id="KW-1185">Reference proteome</keyword>
<dbReference type="SUPFAM" id="SSF109854">
    <property type="entry name" value="DinB/YfiT-like putative metalloenzymes"/>
    <property type="match status" value="1"/>
</dbReference>
<protein>
    <submittedName>
        <fullName evidence="2">DinB family protein</fullName>
    </submittedName>
</protein>
<dbReference type="InterPro" id="IPR024775">
    <property type="entry name" value="DinB-like"/>
</dbReference>
<reference evidence="2 3" key="1">
    <citation type="submission" date="2020-01" db="EMBL/GenBank/DDBJ databases">
        <title>Bacteria diversity of Porities sp.</title>
        <authorList>
            <person name="Wang G."/>
        </authorList>
    </citation>
    <scope>NUCLEOTIDE SEQUENCE [LARGE SCALE GENOMIC DNA]</scope>
    <source>
        <strain evidence="2 3">R33</strain>
    </source>
</reference>
<feature type="domain" description="DinB-like" evidence="1">
    <location>
        <begin position="38"/>
        <end position="165"/>
    </location>
</feature>
<dbReference type="EMBL" id="WXYO01000001">
    <property type="protein sequence ID" value="NAS10724.1"/>
    <property type="molecule type" value="Genomic_DNA"/>
</dbReference>
<gene>
    <name evidence="2" type="ORF">GTQ38_01840</name>
</gene>
<dbReference type="RefSeq" id="WP_161433518.1">
    <property type="nucleotide sequence ID" value="NZ_WXYO01000001.1"/>
</dbReference>